<keyword evidence="2" id="KW-1185">Reference proteome</keyword>
<dbReference type="AlphaFoldDB" id="A0A1P8KEG5"/>
<reference evidence="1 2" key="1">
    <citation type="submission" date="2017-01" db="EMBL/GenBank/DDBJ databases">
        <authorList>
            <person name="Mah S.A."/>
            <person name="Swanson W.J."/>
            <person name="Moy G.W."/>
            <person name="Vacquier V.D."/>
        </authorList>
    </citation>
    <scope>NUCLEOTIDE SEQUENCE [LARGE SCALE GENOMIC DNA]</scope>
    <source>
        <strain evidence="1 2">DSM 22694</strain>
    </source>
</reference>
<dbReference type="PANTHER" id="PTHR35566:SF1">
    <property type="entry name" value="TYPE VI SECRETION SYSTEM BASEPLATE COMPONENT TSSK1"/>
    <property type="match status" value="1"/>
</dbReference>
<proteinExistence type="predicted"/>
<protein>
    <submittedName>
        <fullName evidence="1">Type VI secretion protein</fullName>
    </submittedName>
</protein>
<dbReference type="PANTHER" id="PTHR35566">
    <property type="entry name" value="BLR3599 PROTEIN"/>
    <property type="match status" value="1"/>
</dbReference>
<dbReference type="NCBIfam" id="TIGR03353">
    <property type="entry name" value="VI_chp_4"/>
    <property type="match status" value="1"/>
</dbReference>
<sequence length="442" mass="48387">MQNLTPPTARIQWHEGMLLSPQHFQQESARVDALVAWQTQQSAPFSWGVRRFKMDAALLAANKFRVSLLEATLPDGTPLVYSAEQAAHGPLELDLAPHTQAMENASLDIYLVMPVSSSMRASGVPSRFRSVATSPVEDEVSEAMPADVPRLYPNLSLMAGGPPSGLYTSLRLGAVYKDNEVVKLAETLPPLLVMPKDDALWERLSAFVVQLRGKAAFVAKQTAVPSSRTEDRLAYLEQRERLRNLMTGLPQIEAVMRTPNLHPYSLFVSLCTLLGPLSMLRPGALPVVPPEYEHGNPLATLSPVLDALEASLDEISQDYREIKFEYRHGAFEIVLQSDWLSAQLIVGLRGQPERELNAWMGGAIVGSQSAYASLRERRVLGAERESIDSAQELGVRASSGYTLFSIKADAALTLANEALVISNSAESASAQRPQEMVLFVKG</sequence>
<dbReference type="KEGG" id="rsb:RS694_19050"/>
<dbReference type="STRING" id="1484693.RS694_19050"/>
<dbReference type="InterPro" id="IPR010263">
    <property type="entry name" value="T6SS_TssK"/>
</dbReference>
<dbReference type="EMBL" id="CP019239">
    <property type="protein sequence ID" value="APW44409.1"/>
    <property type="molecule type" value="Genomic_DNA"/>
</dbReference>
<organism evidence="1 2">
    <name type="scientific">Rhodoferax saidenbachensis</name>
    <dbReference type="NCBI Taxonomy" id="1484693"/>
    <lineage>
        <taxon>Bacteria</taxon>
        <taxon>Pseudomonadati</taxon>
        <taxon>Pseudomonadota</taxon>
        <taxon>Betaproteobacteria</taxon>
        <taxon>Burkholderiales</taxon>
        <taxon>Comamonadaceae</taxon>
        <taxon>Rhodoferax</taxon>
    </lineage>
</organism>
<evidence type="ECO:0000313" key="1">
    <source>
        <dbReference type="EMBL" id="APW44409.1"/>
    </source>
</evidence>
<dbReference type="Proteomes" id="UP000186110">
    <property type="component" value="Chromosome"/>
</dbReference>
<gene>
    <name evidence="1" type="ORF">RS694_19050</name>
</gene>
<evidence type="ECO:0000313" key="2">
    <source>
        <dbReference type="Proteomes" id="UP000186110"/>
    </source>
</evidence>
<dbReference type="Pfam" id="PF05936">
    <property type="entry name" value="T6SS_VasE"/>
    <property type="match status" value="1"/>
</dbReference>
<dbReference type="RefSeq" id="WP_029706664.1">
    <property type="nucleotide sequence ID" value="NZ_CP019239.1"/>
</dbReference>
<name>A0A1P8KEG5_9BURK</name>
<dbReference type="eggNOG" id="COG3522">
    <property type="taxonomic scope" value="Bacteria"/>
</dbReference>
<accession>A0A1P8KEG5</accession>